<dbReference type="AlphaFoldDB" id="A0AAV3QTK8"/>
<accession>A0AAV3QTK8</accession>
<sequence>MVVLRRQVEALSLRVVGQTRRGTNTELTGLAPFSPAIRVAIMPAELKLTAFTKFTGKTNLEEHIAEFQSQMSFHQTDSTVYCKSFSASLAGPALKAYTYIRIEEAEKWVEKGKGNHSLDEHQQLSQSPEDERLRQGPGA</sequence>
<protein>
    <submittedName>
        <fullName evidence="2">Uncharacterized protein</fullName>
    </submittedName>
</protein>
<gene>
    <name evidence="2" type="ORF">LIER_40296</name>
</gene>
<feature type="compositionally biased region" description="Basic and acidic residues" evidence="1">
    <location>
        <begin position="113"/>
        <end position="122"/>
    </location>
</feature>
<name>A0AAV3QTK8_LITER</name>
<evidence type="ECO:0000313" key="2">
    <source>
        <dbReference type="EMBL" id="GAA0167034.1"/>
    </source>
</evidence>
<evidence type="ECO:0000313" key="3">
    <source>
        <dbReference type="Proteomes" id="UP001454036"/>
    </source>
</evidence>
<keyword evidence="3" id="KW-1185">Reference proteome</keyword>
<organism evidence="2 3">
    <name type="scientific">Lithospermum erythrorhizon</name>
    <name type="common">Purple gromwell</name>
    <name type="synonym">Lithospermum officinale var. erythrorhizon</name>
    <dbReference type="NCBI Taxonomy" id="34254"/>
    <lineage>
        <taxon>Eukaryota</taxon>
        <taxon>Viridiplantae</taxon>
        <taxon>Streptophyta</taxon>
        <taxon>Embryophyta</taxon>
        <taxon>Tracheophyta</taxon>
        <taxon>Spermatophyta</taxon>
        <taxon>Magnoliopsida</taxon>
        <taxon>eudicotyledons</taxon>
        <taxon>Gunneridae</taxon>
        <taxon>Pentapetalae</taxon>
        <taxon>asterids</taxon>
        <taxon>lamiids</taxon>
        <taxon>Boraginales</taxon>
        <taxon>Boraginaceae</taxon>
        <taxon>Boraginoideae</taxon>
        <taxon>Lithospermeae</taxon>
        <taxon>Lithospermum</taxon>
    </lineage>
</organism>
<reference evidence="2 3" key="1">
    <citation type="submission" date="2024-01" db="EMBL/GenBank/DDBJ databases">
        <title>The complete chloroplast genome sequence of Lithospermum erythrorhizon: insights into the phylogenetic relationship among Boraginaceae species and the maternal lineages of purple gromwells.</title>
        <authorList>
            <person name="Okada T."/>
            <person name="Watanabe K."/>
        </authorList>
    </citation>
    <scope>NUCLEOTIDE SEQUENCE [LARGE SCALE GENOMIC DNA]</scope>
</reference>
<proteinExistence type="predicted"/>
<dbReference type="Proteomes" id="UP001454036">
    <property type="component" value="Unassembled WGS sequence"/>
</dbReference>
<feature type="region of interest" description="Disordered" evidence="1">
    <location>
        <begin position="113"/>
        <end position="139"/>
    </location>
</feature>
<comment type="caution">
    <text evidence="2">The sequence shown here is derived from an EMBL/GenBank/DDBJ whole genome shotgun (WGS) entry which is preliminary data.</text>
</comment>
<evidence type="ECO:0000256" key="1">
    <source>
        <dbReference type="SAM" id="MobiDB-lite"/>
    </source>
</evidence>
<dbReference type="EMBL" id="BAABME010022975">
    <property type="protein sequence ID" value="GAA0167034.1"/>
    <property type="molecule type" value="Genomic_DNA"/>
</dbReference>
<feature type="compositionally biased region" description="Basic and acidic residues" evidence="1">
    <location>
        <begin position="129"/>
        <end position="139"/>
    </location>
</feature>